<keyword evidence="2" id="KW-1185">Reference proteome</keyword>
<name>A0ACB8Y732_ARCLA</name>
<evidence type="ECO:0000313" key="1">
    <source>
        <dbReference type="EMBL" id="KAI3680883.1"/>
    </source>
</evidence>
<reference evidence="2" key="1">
    <citation type="journal article" date="2022" name="Mol. Ecol. Resour.">
        <title>The genomes of chicory, endive, great burdock and yacon provide insights into Asteraceae palaeo-polyploidization history and plant inulin production.</title>
        <authorList>
            <person name="Fan W."/>
            <person name="Wang S."/>
            <person name="Wang H."/>
            <person name="Wang A."/>
            <person name="Jiang F."/>
            <person name="Liu H."/>
            <person name="Zhao H."/>
            <person name="Xu D."/>
            <person name="Zhang Y."/>
        </authorList>
    </citation>
    <scope>NUCLEOTIDE SEQUENCE [LARGE SCALE GENOMIC DNA]</scope>
    <source>
        <strain evidence="2">cv. Niubang</strain>
    </source>
</reference>
<evidence type="ECO:0000313" key="2">
    <source>
        <dbReference type="Proteomes" id="UP001055879"/>
    </source>
</evidence>
<comment type="caution">
    <text evidence="1">The sequence shown here is derived from an EMBL/GenBank/DDBJ whole genome shotgun (WGS) entry which is preliminary data.</text>
</comment>
<dbReference type="EMBL" id="CM042059">
    <property type="protein sequence ID" value="KAI3680883.1"/>
    <property type="molecule type" value="Genomic_DNA"/>
</dbReference>
<protein>
    <submittedName>
        <fullName evidence="1">Uncharacterized protein</fullName>
    </submittedName>
</protein>
<gene>
    <name evidence="1" type="ORF">L6452_35661</name>
</gene>
<reference evidence="1 2" key="2">
    <citation type="journal article" date="2022" name="Mol. Ecol. Resour.">
        <title>The genomes of chicory, endive, great burdock and yacon provide insights into Asteraceae paleo-polyploidization history and plant inulin production.</title>
        <authorList>
            <person name="Fan W."/>
            <person name="Wang S."/>
            <person name="Wang H."/>
            <person name="Wang A."/>
            <person name="Jiang F."/>
            <person name="Liu H."/>
            <person name="Zhao H."/>
            <person name="Xu D."/>
            <person name="Zhang Y."/>
        </authorList>
    </citation>
    <scope>NUCLEOTIDE SEQUENCE [LARGE SCALE GENOMIC DNA]</scope>
    <source>
        <strain evidence="2">cv. Niubang</strain>
    </source>
</reference>
<proteinExistence type="predicted"/>
<organism evidence="1 2">
    <name type="scientific">Arctium lappa</name>
    <name type="common">Greater burdock</name>
    <name type="synonym">Lappa major</name>
    <dbReference type="NCBI Taxonomy" id="4217"/>
    <lineage>
        <taxon>Eukaryota</taxon>
        <taxon>Viridiplantae</taxon>
        <taxon>Streptophyta</taxon>
        <taxon>Embryophyta</taxon>
        <taxon>Tracheophyta</taxon>
        <taxon>Spermatophyta</taxon>
        <taxon>Magnoliopsida</taxon>
        <taxon>eudicotyledons</taxon>
        <taxon>Gunneridae</taxon>
        <taxon>Pentapetalae</taxon>
        <taxon>asterids</taxon>
        <taxon>campanulids</taxon>
        <taxon>Asterales</taxon>
        <taxon>Asteraceae</taxon>
        <taxon>Carduoideae</taxon>
        <taxon>Cardueae</taxon>
        <taxon>Arctiinae</taxon>
        <taxon>Arctium</taxon>
    </lineage>
</organism>
<dbReference type="Proteomes" id="UP001055879">
    <property type="component" value="Linkage Group LG13"/>
</dbReference>
<accession>A0ACB8Y732</accession>
<sequence>MSSKTLPYSIKDIQYDNAKFRRRSFLQVISHTFLTKRMKRECMACSTGKFLALLMICGLTYLVLTHASPIDSITNGVSGAFGSKEGDNSIMDGGIGVKRFWRKPPKLPPRLSPDEVNSHNRSMHGLAKPNMESEWKARQESVQKAFIHAWSGYKKYAMGYDELMPLSQRGVDGLGGLGATVVDALDTAMIMRLDDVVFEAGSWIEKHLPERISQRGQVNLFETTIRVVGGLLSAYHLSVVQQGHPTNKGPKPSVYLENAKNLADILLTAFTSSPTAIPFSDVVLQDRTAHAAPDGLSSTSEASTLQLEFNYLSFLTGDPKYSFESMKVLEHMKTLPKVEGLVPIYISPSSGEFSGSNIRLGSRGDSYYEYLIKVWLQQRQSNRTYLHDMYEEAMKGVKHLLVRKSKPNGLVFVGELPAGVDGGFSPKMDHLVCFLPGTLALGATKGITKAKAMEKNLLTFEDLENLKLAEDLAKTCYEMYSVTSTGLAPEIAYFNSEGYSEDGLDGGNKTSEYIHDIVIKHADRHNLLRPETVESLFILYRITEDSKYREWGWSIFEAFEKYTKVDSGGYSSLDDVTVLPPRRRDKMETFFLGETLKYLYLLFGDGNVIPLTEFVFNTEAHPIPIMTTIKKE</sequence>